<dbReference type="EMBL" id="VINQ01000001">
    <property type="protein sequence ID" value="KAA0920728.1"/>
    <property type="molecule type" value="Genomic_DNA"/>
</dbReference>
<sequence length="183" mass="20153">MPISGNPARFRVADLSHKAPTSFELRPDAATLEAIARELGLRDLRKLAFAGTLRAEGRRDWRLDARLGATVVQSCVVTLAPVTTRIDEDVTRRYLARMPEDEVTGDEIEMPEDDTIDPLGDFIDVDAAMVEALALALPIYPRAEGAALDQAQFAEPGKTPMHDDDARPFAALKALRDKLDRDD</sequence>
<accession>A0A5A9ZTN2</accession>
<evidence type="ECO:0000313" key="1">
    <source>
        <dbReference type="EMBL" id="KAA0920728.1"/>
    </source>
</evidence>
<protein>
    <submittedName>
        <fullName evidence="1">DUF177 domain-containing protein</fullName>
    </submittedName>
</protein>
<proteinExistence type="predicted"/>
<dbReference type="Proteomes" id="UP000325291">
    <property type="component" value="Unassembled WGS sequence"/>
</dbReference>
<comment type="caution">
    <text evidence="1">The sequence shown here is derived from an EMBL/GenBank/DDBJ whole genome shotgun (WGS) entry which is preliminary data.</text>
</comment>
<gene>
    <name evidence="1" type="ORF">FLO80_00685</name>
</gene>
<dbReference type="AlphaFoldDB" id="A0A5A9ZTN2"/>
<dbReference type="Pfam" id="PF02620">
    <property type="entry name" value="YceD"/>
    <property type="match status" value="1"/>
</dbReference>
<evidence type="ECO:0000313" key="2">
    <source>
        <dbReference type="Proteomes" id="UP000325291"/>
    </source>
</evidence>
<dbReference type="InterPro" id="IPR003772">
    <property type="entry name" value="YceD"/>
</dbReference>
<dbReference type="RefSeq" id="WP_111362240.1">
    <property type="nucleotide sequence ID" value="NZ_VINQ01000001.1"/>
</dbReference>
<organism evidence="1 2">
    <name type="scientific">Aquicoccus porphyridii</name>
    <dbReference type="NCBI Taxonomy" id="1852029"/>
    <lineage>
        <taxon>Bacteria</taxon>
        <taxon>Pseudomonadati</taxon>
        <taxon>Pseudomonadota</taxon>
        <taxon>Alphaproteobacteria</taxon>
        <taxon>Rhodobacterales</taxon>
        <taxon>Paracoccaceae</taxon>
        <taxon>Aquicoccus</taxon>
    </lineage>
</organism>
<name>A0A5A9ZTN2_9RHOB</name>
<reference evidence="1 2" key="1">
    <citation type="submission" date="2019-07" db="EMBL/GenBank/DDBJ databases">
        <title>Aquicoccus porphyridii gen. nov., sp. nov., isolated from a small marine red alga, Porphyridium marinum.</title>
        <authorList>
            <person name="Liu L."/>
        </authorList>
    </citation>
    <scope>NUCLEOTIDE SEQUENCE [LARGE SCALE GENOMIC DNA]</scope>
    <source>
        <strain evidence="1 2">L1 8-17</strain>
    </source>
</reference>
<keyword evidence="2" id="KW-1185">Reference proteome</keyword>